<comment type="caution">
    <text evidence="2">The sequence shown here is derived from an EMBL/GenBank/DDBJ whole genome shotgun (WGS) entry which is preliminary data.</text>
</comment>
<gene>
    <name evidence="2" type="ORF">INT48_005982</name>
</gene>
<dbReference type="AlphaFoldDB" id="A0A8H7SRZ5"/>
<feature type="compositionally biased region" description="Basic and acidic residues" evidence="1">
    <location>
        <begin position="110"/>
        <end position="124"/>
    </location>
</feature>
<proteinExistence type="predicted"/>
<evidence type="ECO:0000256" key="1">
    <source>
        <dbReference type="SAM" id="MobiDB-lite"/>
    </source>
</evidence>
<keyword evidence="3" id="KW-1185">Reference proteome</keyword>
<name>A0A8H7SRZ5_9FUNG</name>
<reference evidence="2" key="1">
    <citation type="submission" date="2021-01" db="EMBL/GenBank/DDBJ databases">
        <title>Metabolic potential, ecology and presence of endohyphal bacteria is reflected in genomic diversity of Mucoromycotina.</title>
        <authorList>
            <person name="Muszewska A."/>
            <person name="Okrasinska A."/>
            <person name="Steczkiewicz K."/>
            <person name="Drgas O."/>
            <person name="Orlowska M."/>
            <person name="Perlinska-Lenart U."/>
            <person name="Aleksandrzak-Piekarczyk T."/>
            <person name="Szatraj K."/>
            <person name="Zielenkiewicz U."/>
            <person name="Pilsyk S."/>
            <person name="Malc E."/>
            <person name="Mieczkowski P."/>
            <person name="Kruszewska J.S."/>
            <person name="Biernat P."/>
            <person name="Pawlowska J."/>
        </authorList>
    </citation>
    <scope>NUCLEOTIDE SEQUENCE</scope>
    <source>
        <strain evidence="2">WA0000018081</strain>
    </source>
</reference>
<accession>A0A8H7SRZ5</accession>
<organism evidence="2 3">
    <name type="scientific">Thamnidium elegans</name>
    <dbReference type="NCBI Taxonomy" id="101142"/>
    <lineage>
        <taxon>Eukaryota</taxon>
        <taxon>Fungi</taxon>
        <taxon>Fungi incertae sedis</taxon>
        <taxon>Mucoromycota</taxon>
        <taxon>Mucoromycotina</taxon>
        <taxon>Mucoromycetes</taxon>
        <taxon>Mucorales</taxon>
        <taxon>Mucorineae</taxon>
        <taxon>Mucoraceae</taxon>
        <taxon>Thamnidium</taxon>
    </lineage>
</organism>
<dbReference type="Proteomes" id="UP000613177">
    <property type="component" value="Unassembled WGS sequence"/>
</dbReference>
<dbReference type="EMBL" id="JAEPRE010000059">
    <property type="protein sequence ID" value="KAG2234182.1"/>
    <property type="molecule type" value="Genomic_DNA"/>
</dbReference>
<feature type="region of interest" description="Disordered" evidence="1">
    <location>
        <begin position="85"/>
        <end position="124"/>
    </location>
</feature>
<evidence type="ECO:0000313" key="3">
    <source>
        <dbReference type="Proteomes" id="UP000613177"/>
    </source>
</evidence>
<sequence>MDDQLLENNVFTSSYNQLFQAYHLKLIHSTYYEAKGADKSSLIRSPFYQAITDTVPSNKAIVNKLLNGLLRYLLINHLALEHDKTFKEKKSKHHNKREGKQVQMELEDYSIQKKREDPSSRTKGVVEKAERCQLRVDTYINVFKGEVEEREALTVQ</sequence>
<protein>
    <submittedName>
        <fullName evidence="2">Uncharacterized protein</fullName>
    </submittedName>
</protein>
<evidence type="ECO:0000313" key="2">
    <source>
        <dbReference type="EMBL" id="KAG2234182.1"/>
    </source>
</evidence>